<evidence type="ECO:0000313" key="9">
    <source>
        <dbReference type="Proteomes" id="UP001175271"/>
    </source>
</evidence>
<comment type="similarity">
    <text evidence="2">Belongs to the DRAM/TMEM150 family.</text>
</comment>
<comment type="subcellular location">
    <subcellularLocation>
        <location evidence="1">Endomembrane system</location>
        <topology evidence="1">Multi-pass membrane protein</topology>
    </subcellularLocation>
</comment>
<proteinExistence type="inferred from homology"/>
<accession>A0AA39H617</accession>
<dbReference type="Proteomes" id="UP001175271">
    <property type="component" value="Unassembled WGS sequence"/>
</dbReference>
<keyword evidence="3 6" id="KW-0812">Transmembrane</keyword>
<comment type="caution">
    <text evidence="8">The sequence shown here is derived from an EMBL/GenBank/DDBJ whole genome shotgun (WGS) entry which is preliminary data.</text>
</comment>
<dbReference type="PANTHER" id="PTHR21324:SF15">
    <property type="entry name" value="TRANSMEMBRANE PROTEIN"/>
    <property type="match status" value="1"/>
</dbReference>
<gene>
    <name evidence="8" type="ORF">QR680_003028</name>
</gene>
<feature type="transmembrane region" description="Helical" evidence="6">
    <location>
        <begin position="7"/>
        <end position="33"/>
    </location>
</feature>
<dbReference type="GO" id="GO:0012505">
    <property type="term" value="C:endomembrane system"/>
    <property type="evidence" value="ECO:0007669"/>
    <property type="project" value="UniProtKB-SubCell"/>
</dbReference>
<evidence type="ECO:0000313" key="8">
    <source>
        <dbReference type="EMBL" id="KAK0399404.1"/>
    </source>
</evidence>
<evidence type="ECO:0000256" key="4">
    <source>
        <dbReference type="ARBA" id="ARBA00022989"/>
    </source>
</evidence>
<feature type="transmembrane region" description="Helical" evidence="6">
    <location>
        <begin position="53"/>
        <end position="70"/>
    </location>
</feature>
<feature type="transmembrane region" description="Helical" evidence="6">
    <location>
        <begin position="123"/>
        <end position="148"/>
    </location>
</feature>
<keyword evidence="4 6" id="KW-1133">Transmembrane helix</keyword>
<dbReference type="InterPro" id="IPR019402">
    <property type="entry name" value="CWH43_N"/>
</dbReference>
<organism evidence="8 9">
    <name type="scientific">Steinernema hermaphroditum</name>
    <dbReference type="NCBI Taxonomy" id="289476"/>
    <lineage>
        <taxon>Eukaryota</taxon>
        <taxon>Metazoa</taxon>
        <taxon>Ecdysozoa</taxon>
        <taxon>Nematoda</taxon>
        <taxon>Chromadorea</taxon>
        <taxon>Rhabditida</taxon>
        <taxon>Tylenchina</taxon>
        <taxon>Panagrolaimomorpha</taxon>
        <taxon>Strongyloidoidea</taxon>
        <taxon>Steinernematidae</taxon>
        <taxon>Steinernema</taxon>
    </lineage>
</organism>
<evidence type="ECO:0000256" key="6">
    <source>
        <dbReference type="SAM" id="Phobius"/>
    </source>
</evidence>
<sequence length="269" mass="30525">MVLVNVWIFPLLTTLFIILTVVSCYVIGLLHGLHPTDWGAISDITNLPYQQTFYAELTNITAILVCVCVYMRHRLIIAYFTYSHIQGTSFFKHASVATTWIGMLGAFALSVSSNFPESEFPCIHSISVWVMFSLCIAYIWSQTVFTFFTRAPFISIRFIFLFRLAISLVATACFASGRTISIKSEQTDNDIMIRTILRWSVYALFCIYMTSEAYELWFTEVKALKLVIPGGVLYDETVLRPRLRAATFASLTEYGEDEEEDLLAATLVP</sequence>
<keyword evidence="5 6" id="KW-0472">Membrane</keyword>
<feature type="domain" description="CWH43-like N-terminal" evidence="7">
    <location>
        <begin position="6"/>
        <end position="217"/>
    </location>
</feature>
<evidence type="ECO:0000256" key="3">
    <source>
        <dbReference type="ARBA" id="ARBA00022692"/>
    </source>
</evidence>
<dbReference type="InterPro" id="IPR050911">
    <property type="entry name" value="DRAM/TMEM150_Autophagy_Mod"/>
</dbReference>
<dbReference type="Pfam" id="PF10277">
    <property type="entry name" value="Frag1"/>
    <property type="match status" value="1"/>
</dbReference>
<dbReference type="EMBL" id="JAUCMV010000005">
    <property type="protein sequence ID" value="KAK0399404.1"/>
    <property type="molecule type" value="Genomic_DNA"/>
</dbReference>
<evidence type="ECO:0000256" key="1">
    <source>
        <dbReference type="ARBA" id="ARBA00004127"/>
    </source>
</evidence>
<name>A0AA39H617_9BILA</name>
<keyword evidence="9" id="KW-1185">Reference proteome</keyword>
<evidence type="ECO:0000259" key="7">
    <source>
        <dbReference type="Pfam" id="PF10277"/>
    </source>
</evidence>
<feature type="transmembrane region" description="Helical" evidence="6">
    <location>
        <begin position="160"/>
        <end position="179"/>
    </location>
</feature>
<dbReference type="AlphaFoldDB" id="A0AA39H617"/>
<reference evidence="8" key="1">
    <citation type="submission" date="2023-06" db="EMBL/GenBank/DDBJ databases">
        <title>Genomic analysis of the entomopathogenic nematode Steinernema hermaphroditum.</title>
        <authorList>
            <person name="Schwarz E.M."/>
            <person name="Heppert J.K."/>
            <person name="Baniya A."/>
            <person name="Schwartz H.T."/>
            <person name="Tan C.-H."/>
            <person name="Antoshechkin I."/>
            <person name="Sternberg P.W."/>
            <person name="Goodrich-Blair H."/>
            <person name="Dillman A.R."/>
        </authorList>
    </citation>
    <scope>NUCLEOTIDE SEQUENCE</scope>
    <source>
        <strain evidence="8">PS9179</strain>
        <tissue evidence="8">Whole animal</tissue>
    </source>
</reference>
<evidence type="ECO:0000256" key="5">
    <source>
        <dbReference type="ARBA" id="ARBA00023136"/>
    </source>
</evidence>
<feature type="transmembrane region" description="Helical" evidence="6">
    <location>
        <begin position="199"/>
        <end position="218"/>
    </location>
</feature>
<feature type="transmembrane region" description="Helical" evidence="6">
    <location>
        <begin position="90"/>
        <end position="111"/>
    </location>
</feature>
<protein>
    <recommendedName>
        <fullName evidence="7">CWH43-like N-terminal domain-containing protein</fullName>
    </recommendedName>
</protein>
<dbReference type="PANTHER" id="PTHR21324">
    <property type="entry name" value="FASTING-INDUCIBLE INTEGRAL MEMBRANE PROTEIN TM6P1-RELATED"/>
    <property type="match status" value="1"/>
</dbReference>
<evidence type="ECO:0000256" key="2">
    <source>
        <dbReference type="ARBA" id="ARBA00006565"/>
    </source>
</evidence>